<reference evidence="2" key="1">
    <citation type="journal article" date="2018" name="Genome Biol.">
        <title>SKESA: strategic k-mer extension for scrupulous assemblies.</title>
        <authorList>
            <person name="Souvorov A."/>
            <person name="Agarwala R."/>
            <person name="Lipman D.J."/>
        </authorList>
    </citation>
    <scope>NUCLEOTIDE SEQUENCE</scope>
    <source>
        <strain evidence="2">R404</strain>
    </source>
</reference>
<name>A0AAN5L983_KLEOX</name>
<evidence type="ECO:0000256" key="1">
    <source>
        <dbReference type="SAM" id="Phobius"/>
    </source>
</evidence>
<dbReference type="Gene3D" id="3.30.70.790">
    <property type="entry name" value="UreE, C-terminal domain"/>
    <property type="match status" value="1"/>
</dbReference>
<evidence type="ECO:0000313" key="2">
    <source>
        <dbReference type="EMBL" id="HAT1682453.1"/>
    </source>
</evidence>
<proteinExistence type="predicted"/>
<keyword evidence="1" id="KW-1133">Transmembrane helix</keyword>
<dbReference type="AlphaFoldDB" id="A0AAN5L983"/>
<comment type="caution">
    <text evidence="2">The sequence shown here is derived from an EMBL/GenBank/DDBJ whole genome shotgun (WGS) entry which is preliminary data.</text>
</comment>
<evidence type="ECO:0000313" key="4">
    <source>
        <dbReference type="Proteomes" id="UP000856143"/>
    </source>
</evidence>
<dbReference type="EMBL" id="DACSEO010000036">
    <property type="protein sequence ID" value="HAT1682453.1"/>
    <property type="molecule type" value="Genomic_DNA"/>
</dbReference>
<organism evidence="2 4">
    <name type="scientific">Klebsiella oxytoca</name>
    <dbReference type="NCBI Taxonomy" id="571"/>
    <lineage>
        <taxon>Bacteria</taxon>
        <taxon>Pseudomonadati</taxon>
        <taxon>Pseudomonadota</taxon>
        <taxon>Gammaproteobacteria</taxon>
        <taxon>Enterobacterales</taxon>
        <taxon>Enterobacteriaceae</taxon>
        <taxon>Klebsiella/Raoultella group</taxon>
        <taxon>Klebsiella</taxon>
    </lineage>
</organism>
<dbReference type="EMBL" id="DACSEO010000308">
    <property type="protein sequence ID" value="HAT1685563.1"/>
    <property type="molecule type" value="Genomic_DNA"/>
</dbReference>
<keyword evidence="1" id="KW-0472">Membrane</keyword>
<dbReference type="Proteomes" id="UP000856143">
    <property type="component" value="Unassembled WGS sequence"/>
</dbReference>
<sequence length="128" mass="14022">MWNIQPARGEFILLAQSLSPPEASIVAGRLEAEGIAVMLLDEHVVWNNPLQAQAVGGVKLLVKQPDRAAARRVPDNIRRGEYCRQGEHDPDGEGHAAGHKRGRVLLNVVIIIILFIFPAIAILRQLIG</sequence>
<gene>
    <name evidence="2" type="ORF">I8Y21_003155</name>
    <name evidence="3" type="ORF">I8Y21_006444</name>
</gene>
<accession>A0AAN5L983</accession>
<feature type="transmembrane region" description="Helical" evidence="1">
    <location>
        <begin position="104"/>
        <end position="127"/>
    </location>
</feature>
<keyword evidence="1" id="KW-0812">Transmembrane</keyword>
<evidence type="ECO:0000313" key="3">
    <source>
        <dbReference type="EMBL" id="HAT1685563.1"/>
    </source>
</evidence>
<reference evidence="2" key="2">
    <citation type="submission" date="2020-11" db="EMBL/GenBank/DDBJ databases">
        <authorList>
            <consortium name="NCBI Pathogen Detection Project"/>
        </authorList>
    </citation>
    <scope>NUCLEOTIDE SEQUENCE</scope>
    <source>
        <strain evidence="2">R404</strain>
    </source>
</reference>
<protein>
    <submittedName>
        <fullName evidence="2">DUF2007 domain-containing protein</fullName>
    </submittedName>
</protein>